<comment type="caution">
    <text evidence="2">The sequence shown here is derived from an EMBL/GenBank/DDBJ whole genome shotgun (WGS) entry which is preliminary data.</text>
</comment>
<feature type="transmembrane region" description="Helical" evidence="1">
    <location>
        <begin position="75"/>
        <end position="92"/>
    </location>
</feature>
<dbReference type="OrthoDB" id="10640100at2759"/>
<accession>A0A7J5Z9X3</accession>
<evidence type="ECO:0000313" key="2">
    <source>
        <dbReference type="EMBL" id="KAF3858565.1"/>
    </source>
</evidence>
<gene>
    <name evidence="2" type="ORF">F7725_011766</name>
</gene>
<sequence length="442" mass="48618">MRLYSGKDRRRAGLAWLPGSACPSTPFVLPLVPFVGPLTPFVRPFTAFTPLGMAFPAEITFALETWMSFQFRNKLQLYTILLLLLFLQVVILPQVDVGRLHSDDGFVQQTEGFLHVSKSFLAPTSSQQCMRAMPSDRRIMLSSCRTVILQADLVTPPELSRCLRRLYCSTMNSSDSLEIYRCGTRNNAHLGFELPCKEQISADLIQRVQSVHRFCNARVQVHDASGDGVVRHLGYTHDQIELVHQDEEEVEAAHDGGGHVDVLLQTLAAVVAPAHRVGCSQDGGASQYLDSGLGDADGLLLHGLMDGHLVLKVHLVKLINAAHTLEENHLLLIPLNALNNVLHCLRSNTHVVSQHQSSGLDHKLAGLLVSDHSCRQTCSCARLPAVLGSPTMHKLTSPLSEMPSMVVLGTPPNSISRIPRFTSSLPGNHSRHLTKIPMNQFD</sequence>
<keyword evidence="1" id="KW-1133">Transmembrane helix</keyword>
<feature type="transmembrane region" description="Helical" evidence="1">
    <location>
        <begin position="12"/>
        <end position="35"/>
    </location>
</feature>
<dbReference type="EMBL" id="JAAKFY010000004">
    <property type="protein sequence ID" value="KAF3858565.1"/>
    <property type="molecule type" value="Genomic_DNA"/>
</dbReference>
<keyword evidence="3" id="KW-1185">Reference proteome</keyword>
<evidence type="ECO:0000313" key="3">
    <source>
        <dbReference type="Proteomes" id="UP000518266"/>
    </source>
</evidence>
<organism evidence="2 3">
    <name type="scientific">Dissostichus mawsoni</name>
    <name type="common">Antarctic cod</name>
    <dbReference type="NCBI Taxonomy" id="36200"/>
    <lineage>
        <taxon>Eukaryota</taxon>
        <taxon>Metazoa</taxon>
        <taxon>Chordata</taxon>
        <taxon>Craniata</taxon>
        <taxon>Vertebrata</taxon>
        <taxon>Euteleostomi</taxon>
        <taxon>Actinopterygii</taxon>
        <taxon>Neopterygii</taxon>
        <taxon>Teleostei</taxon>
        <taxon>Neoteleostei</taxon>
        <taxon>Acanthomorphata</taxon>
        <taxon>Eupercaria</taxon>
        <taxon>Perciformes</taxon>
        <taxon>Notothenioidei</taxon>
        <taxon>Nototheniidae</taxon>
        <taxon>Dissostichus</taxon>
    </lineage>
</organism>
<keyword evidence="1" id="KW-0472">Membrane</keyword>
<keyword evidence="1" id="KW-0812">Transmembrane</keyword>
<protein>
    <submittedName>
        <fullName evidence="2">Uncharacterized protein</fullName>
    </submittedName>
</protein>
<dbReference type="AlphaFoldDB" id="A0A7J5Z9X3"/>
<evidence type="ECO:0000256" key="1">
    <source>
        <dbReference type="SAM" id="Phobius"/>
    </source>
</evidence>
<dbReference type="Proteomes" id="UP000518266">
    <property type="component" value="Unassembled WGS sequence"/>
</dbReference>
<proteinExistence type="predicted"/>
<feature type="transmembrane region" description="Helical" evidence="1">
    <location>
        <begin position="41"/>
        <end position="63"/>
    </location>
</feature>
<name>A0A7J5Z9X3_DISMA</name>
<reference evidence="2 3" key="1">
    <citation type="submission" date="2020-03" db="EMBL/GenBank/DDBJ databases">
        <title>Dissostichus mawsoni Genome sequencing and assembly.</title>
        <authorList>
            <person name="Park H."/>
        </authorList>
    </citation>
    <scope>NUCLEOTIDE SEQUENCE [LARGE SCALE GENOMIC DNA]</scope>
    <source>
        <strain evidence="2">DM0001</strain>
        <tissue evidence="2">Muscle</tissue>
    </source>
</reference>